<dbReference type="Pfam" id="PF13532">
    <property type="entry name" value="2OG-FeII_Oxy_2"/>
    <property type="match status" value="1"/>
</dbReference>
<evidence type="ECO:0000259" key="2">
    <source>
        <dbReference type="PROSITE" id="PS51471"/>
    </source>
</evidence>
<protein>
    <recommendedName>
        <fullName evidence="2">Fe2OG dioxygenase domain-containing protein</fullName>
    </recommendedName>
</protein>
<dbReference type="InterPro" id="IPR005123">
    <property type="entry name" value="Oxoglu/Fe-dep_dioxygenase_dom"/>
</dbReference>
<dbReference type="AlphaFoldDB" id="A0A7S4BLK2"/>
<dbReference type="Gene3D" id="2.60.120.590">
    <property type="entry name" value="Alpha-ketoglutarate-dependent dioxygenase AlkB-like"/>
    <property type="match status" value="1"/>
</dbReference>
<dbReference type="PANTHER" id="PTHR12963">
    <property type="entry name" value="THYROID RECEPTOR INTERACTING PROTEIN RELATED"/>
    <property type="match status" value="1"/>
</dbReference>
<dbReference type="FunFam" id="2.30.130.30:FF:000006">
    <property type="entry name" value="Putative_zinc_finger_motif_-_C2HC5-type /ASCH_domain_containing_protein_-_putative"/>
    <property type="match status" value="1"/>
</dbReference>
<dbReference type="Pfam" id="PF04266">
    <property type="entry name" value="ASCH"/>
    <property type="match status" value="1"/>
</dbReference>
<dbReference type="InterPro" id="IPR015947">
    <property type="entry name" value="PUA-like_sf"/>
</dbReference>
<dbReference type="GO" id="GO:0072344">
    <property type="term" value="P:rescue of stalled ribosome"/>
    <property type="evidence" value="ECO:0007669"/>
    <property type="project" value="InterPro"/>
</dbReference>
<dbReference type="CDD" id="cd06554">
    <property type="entry name" value="ASCH_ASC-1_like"/>
    <property type="match status" value="1"/>
</dbReference>
<dbReference type="GO" id="GO:0008270">
    <property type="term" value="F:zinc ion binding"/>
    <property type="evidence" value="ECO:0007669"/>
    <property type="project" value="InterPro"/>
</dbReference>
<dbReference type="InterPro" id="IPR039128">
    <property type="entry name" value="TRIP4-like"/>
</dbReference>
<organism evidence="3">
    <name type="scientific">Chrysotila carterae</name>
    <name type="common">Marine alga</name>
    <name type="synonym">Syracosphaera carterae</name>
    <dbReference type="NCBI Taxonomy" id="13221"/>
    <lineage>
        <taxon>Eukaryota</taxon>
        <taxon>Haptista</taxon>
        <taxon>Haptophyta</taxon>
        <taxon>Prymnesiophyceae</taxon>
        <taxon>Isochrysidales</taxon>
        <taxon>Isochrysidaceae</taxon>
        <taxon>Chrysotila</taxon>
    </lineage>
</organism>
<evidence type="ECO:0000313" key="3">
    <source>
        <dbReference type="EMBL" id="CAE0769773.1"/>
    </source>
</evidence>
<feature type="region of interest" description="Disordered" evidence="1">
    <location>
        <begin position="268"/>
        <end position="292"/>
    </location>
</feature>
<evidence type="ECO:0000256" key="1">
    <source>
        <dbReference type="SAM" id="MobiDB-lite"/>
    </source>
</evidence>
<reference evidence="3" key="1">
    <citation type="submission" date="2021-01" db="EMBL/GenBank/DDBJ databases">
        <authorList>
            <person name="Corre E."/>
            <person name="Pelletier E."/>
            <person name="Niang G."/>
            <person name="Scheremetjew M."/>
            <person name="Finn R."/>
            <person name="Kale V."/>
            <person name="Holt S."/>
            <person name="Cochrane G."/>
            <person name="Meng A."/>
            <person name="Brown T."/>
            <person name="Cohen L."/>
        </authorList>
    </citation>
    <scope>NUCLEOTIDE SEQUENCE</scope>
    <source>
        <strain evidence="3">CCMP645</strain>
    </source>
</reference>
<proteinExistence type="predicted"/>
<feature type="region of interest" description="Disordered" evidence="1">
    <location>
        <begin position="1"/>
        <end position="67"/>
    </location>
</feature>
<dbReference type="SUPFAM" id="SSF51197">
    <property type="entry name" value="Clavaminate synthase-like"/>
    <property type="match status" value="1"/>
</dbReference>
<dbReference type="EMBL" id="HBIZ01035149">
    <property type="protein sequence ID" value="CAE0769773.1"/>
    <property type="molecule type" value="Transcribed_RNA"/>
</dbReference>
<dbReference type="InterPro" id="IPR037151">
    <property type="entry name" value="AlkB-like_sf"/>
</dbReference>
<dbReference type="InterPro" id="IPR056993">
    <property type="entry name" value="TRIP4_3rd_dom"/>
</dbReference>
<dbReference type="Gene3D" id="2.30.130.30">
    <property type="entry name" value="Hypothetical protein"/>
    <property type="match status" value="1"/>
</dbReference>
<dbReference type="InterPro" id="IPR009349">
    <property type="entry name" value="TRIP4/RQT4_C2HC5_Znf"/>
</dbReference>
<dbReference type="SUPFAM" id="SSF88697">
    <property type="entry name" value="PUA domain-like"/>
    <property type="match status" value="1"/>
</dbReference>
<sequence>MSDLAKIQDGNVAAASSDKSSSGAGLYRKGSDPFANSHSKKDNSHGGSKSGGGAQGRGKAKRGVPVKAGKDLGSLHSALRPGRQVCYCNARRHALLHNCLSCGKVICEQEGEGACLFCGGDPHAEGSSAAAIAEASRRAERLLEFDRSAAKRTAVIDDQADYFGHAAADVWLSEQERAAAAEAQQARDAAAERRRRELRVTLDFDVGVVRRDDTEAAAAAAARDGADASASADADRQETFAQTLPRARAAATAAGTVLARTYAGAAHTHLSNGSTSADRTSSLAAGGRADGGLRNPSLATRALFVPRAQRHSAAASGGDGVVSRAQAEGLSHSVCKVQHDNPWLEALLQAEEESEGGFLEGLAERGNAERQAQSVDAAVNGGGAGPGAGLNAGPGVAACGSGDGDRCGNAQGQRAGTLNGATLESSAATAEASGGACLSMHQPWASLLVHGIKKVEGRSWRTAHRGWLWIAATAREPDDAEIAEVEARCAAHHAATAPHAAPLAFPSAYPTAALLGGVYVTDCLSQEEYRSSFPQGEENSSAYVFLCAQPRTLTLPIAVKGSHKIWHLEKDVAAAARNSLRAPTAAPTAALTAAPTAAPTAPATKATPAPPLDLLGASAASQLGRPAATIALKPIKGRNVRVLQDGLVLLKGVLDVEAQQGIVQLCRDLGVSAAGFYAPKTRDGAMHLHMMCLGKHWNPVTNRYEDVRSNVDSRRVPPLPPSLWSIVADAAAAATDACASIPAVRPGICLANFYSHAGRLGMHQDKSESRDSISRGSPVVSVSIGDSCDFAYSAVRPDDTEMAMGAAKPKQVRLDSGDVLVFGGPARLLFHSITKIYANNRPAELNMIPGRLNLTFREL</sequence>
<dbReference type="InterPro" id="IPR027450">
    <property type="entry name" value="AlkB-like"/>
</dbReference>
<dbReference type="Pfam" id="PF06221">
    <property type="entry name" value="zf-C2HC5"/>
    <property type="match status" value="1"/>
</dbReference>
<dbReference type="PROSITE" id="PS51471">
    <property type="entry name" value="FE2OG_OXY"/>
    <property type="match status" value="1"/>
</dbReference>
<dbReference type="InterPro" id="IPR007374">
    <property type="entry name" value="ASCH_domain"/>
</dbReference>
<feature type="compositionally biased region" description="Low complexity" evidence="1">
    <location>
        <begin position="13"/>
        <end position="25"/>
    </location>
</feature>
<gene>
    <name evidence="3" type="ORF">PCAR00345_LOCUS22385</name>
</gene>
<accession>A0A7S4BLK2</accession>
<dbReference type="GO" id="GO:0005634">
    <property type="term" value="C:nucleus"/>
    <property type="evidence" value="ECO:0007669"/>
    <property type="project" value="InterPro"/>
</dbReference>
<dbReference type="GO" id="GO:0180022">
    <property type="term" value="C:RQC-trigger complex"/>
    <property type="evidence" value="ECO:0007669"/>
    <property type="project" value="InterPro"/>
</dbReference>
<feature type="domain" description="Fe2OG dioxygenase" evidence="2">
    <location>
        <begin position="745"/>
        <end position="859"/>
    </location>
</feature>
<name>A0A7S4BLK2_CHRCT</name>
<dbReference type="Pfam" id="PF23134">
    <property type="entry name" value="TRIP4_3rd"/>
    <property type="match status" value="1"/>
</dbReference>
<feature type="compositionally biased region" description="Polar residues" evidence="1">
    <location>
        <begin position="269"/>
        <end position="282"/>
    </location>
</feature>
<dbReference type="PANTHER" id="PTHR12963:SF4">
    <property type="entry name" value="ACTIVATING SIGNAL COINTEGRATOR 1"/>
    <property type="match status" value="1"/>
</dbReference>